<evidence type="ECO:0000313" key="2">
    <source>
        <dbReference type="Proteomes" id="UP000663889"/>
    </source>
</evidence>
<comment type="caution">
    <text evidence="1">The sequence shown here is derived from an EMBL/GenBank/DDBJ whole genome shotgun (WGS) entry which is preliminary data.</text>
</comment>
<dbReference type="InterPro" id="IPR029071">
    <property type="entry name" value="Ubiquitin-like_domsf"/>
</dbReference>
<dbReference type="EMBL" id="CAJNOU010003719">
    <property type="protein sequence ID" value="CAF1406176.1"/>
    <property type="molecule type" value="Genomic_DNA"/>
</dbReference>
<dbReference type="SUPFAM" id="SSF54236">
    <property type="entry name" value="Ubiquitin-like"/>
    <property type="match status" value="1"/>
</dbReference>
<sequence>MTTSSNFIPISIKYGNTTYHMHLDNQSNLSKLEQFNMIANHIHIPSDRLKLIYKGKRYTKENWQDLLLIPNMIFLSIGEQNEDETDISTKDIECIIQQMKVDRNTAIKTLKLYPNVIDAILYLGNK</sequence>
<accession>A0A815L9H2</accession>
<protein>
    <recommendedName>
        <fullName evidence="3">Ubiquitin-like domain-containing protein</fullName>
    </recommendedName>
</protein>
<organism evidence="1 2">
    <name type="scientific">Rotaria sordida</name>
    <dbReference type="NCBI Taxonomy" id="392033"/>
    <lineage>
        <taxon>Eukaryota</taxon>
        <taxon>Metazoa</taxon>
        <taxon>Spiralia</taxon>
        <taxon>Gnathifera</taxon>
        <taxon>Rotifera</taxon>
        <taxon>Eurotatoria</taxon>
        <taxon>Bdelloidea</taxon>
        <taxon>Philodinida</taxon>
        <taxon>Philodinidae</taxon>
        <taxon>Rotaria</taxon>
    </lineage>
</organism>
<name>A0A815L9H2_9BILA</name>
<dbReference type="AlphaFoldDB" id="A0A815L9H2"/>
<dbReference type="Gene3D" id="1.10.8.10">
    <property type="entry name" value="DNA helicase RuvA subunit, C-terminal domain"/>
    <property type="match status" value="1"/>
</dbReference>
<proteinExistence type="predicted"/>
<reference evidence="1" key="1">
    <citation type="submission" date="2021-02" db="EMBL/GenBank/DDBJ databases">
        <authorList>
            <person name="Nowell W R."/>
        </authorList>
    </citation>
    <scope>NUCLEOTIDE SEQUENCE</scope>
</reference>
<dbReference type="Gene3D" id="3.10.20.90">
    <property type="entry name" value="Phosphatidylinositol 3-kinase Catalytic Subunit, Chain A, domain 1"/>
    <property type="match status" value="1"/>
</dbReference>
<gene>
    <name evidence="1" type="ORF">SEV965_LOCUS31665</name>
</gene>
<evidence type="ECO:0008006" key="3">
    <source>
        <dbReference type="Google" id="ProtNLM"/>
    </source>
</evidence>
<evidence type="ECO:0000313" key="1">
    <source>
        <dbReference type="EMBL" id="CAF1406176.1"/>
    </source>
</evidence>
<dbReference type="Proteomes" id="UP000663889">
    <property type="component" value="Unassembled WGS sequence"/>
</dbReference>